<keyword evidence="2" id="KW-0604">Photosystem II</keyword>
<reference evidence="4 5" key="1">
    <citation type="submission" date="2019-11" db="EMBL/GenBank/DDBJ databases">
        <title>Pedobacter sp. HMF7647 Genome sequencing and assembly.</title>
        <authorList>
            <person name="Kang H."/>
            <person name="Kim H."/>
            <person name="Joh K."/>
        </authorList>
    </citation>
    <scope>NUCLEOTIDE SEQUENCE [LARGE SCALE GENOMIC DNA]</scope>
    <source>
        <strain evidence="4 5">HMF7647</strain>
    </source>
</reference>
<dbReference type="SUPFAM" id="SSF50939">
    <property type="entry name" value="Sialidases"/>
    <property type="match status" value="1"/>
</dbReference>
<dbReference type="Proteomes" id="UP000466586">
    <property type="component" value="Unassembled WGS sequence"/>
</dbReference>
<keyword evidence="5" id="KW-1185">Reference proteome</keyword>
<dbReference type="GO" id="GO:0015979">
    <property type="term" value="P:photosynthesis"/>
    <property type="evidence" value="ECO:0007669"/>
    <property type="project" value="UniProtKB-KW"/>
</dbReference>
<dbReference type="AlphaFoldDB" id="A0A7K1YDA4"/>
<dbReference type="InterPro" id="IPR015943">
    <property type="entry name" value="WD40/YVTN_repeat-like_dom_sf"/>
</dbReference>
<evidence type="ECO:0000313" key="4">
    <source>
        <dbReference type="EMBL" id="MXV52565.1"/>
    </source>
</evidence>
<dbReference type="PANTHER" id="PTHR47199:SF2">
    <property type="entry name" value="PHOTOSYSTEM II STABILITY_ASSEMBLY FACTOR HCF136, CHLOROPLASTIC"/>
    <property type="match status" value="1"/>
</dbReference>
<dbReference type="Gene3D" id="2.130.10.10">
    <property type="entry name" value="YVTN repeat-like/Quinoprotein amine dehydrogenase"/>
    <property type="match status" value="2"/>
</dbReference>
<evidence type="ECO:0000259" key="3">
    <source>
        <dbReference type="Pfam" id="PF14870"/>
    </source>
</evidence>
<dbReference type="Pfam" id="PF14870">
    <property type="entry name" value="PSII_BNR"/>
    <property type="match status" value="1"/>
</dbReference>
<dbReference type="GO" id="GO:0009523">
    <property type="term" value="C:photosystem II"/>
    <property type="evidence" value="ECO:0007669"/>
    <property type="project" value="UniProtKB-KW"/>
</dbReference>
<protein>
    <submittedName>
        <fullName evidence="4">Oxidoreductase</fullName>
    </submittedName>
</protein>
<dbReference type="PANTHER" id="PTHR47199">
    <property type="entry name" value="PHOTOSYSTEM II STABILITY/ASSEMBLY FACTOR HCF136, CHLOROPLASTIC"/>
    <property type="match status" value="1"/>
</dbReference>
<name>A0A7K1YDA4_9SPHI</name>
<organism evidence="4 5">
    <name type="scientific">Hufsiella arboris</name>
    <dbReference type="NCBI Taxonomy" id="2695275"/>
    <lineage>
        <taxon>Bacteria</taxon>
        <taxon>Pseudomonadati</taxon>
        <taxon>Bacteroidota</taxon>
        <taxon>Sphingobacteriia</taxon>
        <taxon>Sphingobacteriales</taxon>
        <taxon>Sphingobacteriaceae</taxon>
        <taxon>Hufsiella</taxon>
    </lineage>
</organism>
<gene>
    <name evidence="4" type="ORF">GS399_16440</name>
</gene>
<evidence type="ECO:0000256" key="2">
    <source>
        <dbReference type="ARBA" id="ARBA00023276"/>
    </source>
</evidence>
<evidence type="ECO:0000313" key="5">
    <source>
        <dbReference type="Proteomes" id="UP000466586"/>
    </source>
</evidence>
<proteinExistence type="predicted"/>
<dbReference type="EMBL" id="WVHT01000008">
    <property type="protein sequence ID" value="MXV52565.1"/>
    <property type="molecule type" value="Genomic_DNA"/>
</dbReference>
<dbReference type="InterPro" id="IPR036278">
    <property type="entry name" value="Sialidase_sf"/>
</dbReference>
<comment type="caution">
    <text evidence="4">The sequence shown here is derived from an EMBL/GenBank/DDBJ whole genome shotgun (WGS) entry which is preliminary data.</text>
</comment>
<accession>A0A7K1YDA4</accession>
<sequence length="306" mass="33348">MRGLSILNNQVAWVSGSNGWVASTTDGAKTWHWQQLKGYENIDFRDIEVLSEKQAVIVSAGSPAVILKTGDGGLTWRETYRNNDPEIFLDGMDFYNARQGIIFGDPITSKMQLLTTDDAGDSWKNCTDNLKIKLEDGEAGFAASGTSIRTMKNGKTWIATGGKQSRVFISDNFGKNWKAYNCPIIHGANSTGPFSIAFYDIKTGYVVGGDYRKDTVRTKNSFITYDGGLSWNQPAENTFGYRSAVEYLSKSVLICTGTSGTDISSTGGKTWKNISKTGFNCVRKAKSGNLVLLAGGVGTIARLLNF</sequence>
<dbReference type="InterPro" id="IPR028203">
    <property type="entry name" value="PSII_CF48-like_dom"/>
</dbReference>
<evidence type="ECO:0000256" key="1">
    <source>
        <dbReference type="ARBA" id="ARBA00022531"/>
    </source>
</evidence>
<keyword evidence="1" id="KW-0602">Photosynthesis</keyword>
<dbReference type="CDD" id="cd15482">
    <property type="entry name" value="Sialidase_non-viral"/>
    <property type="match status" value="1"/>
</dbReference>
<feature type="domain" description="Photosynthesis system II assembly factor Ycf48/Hcf136-like" evidence="3">
    <location>
        <begin position="8"/>
        <end position="78"/>
    </location>
</feature>